<reference evidence="2 3" key="2">
    <citation type="submission" date="2018-10" db="EMBL/GenBank/DDBJ databases">
        <authorList>
            <consortium name="Pathogen Informatics"/>
        </authorList>
    </citation>
    <scope>NUCLEOTIDE SEQUENCE [LARGE SCALE GENOMIC DNA]</scope>
</reference>
<evidence type="ECO:0000313" key="2">
    <source>
        <dbReference type="EMBL" id="VDD96359.1"/>
    </source>
</evidence>
<sequence length="371" mass="40908">MEIIDSDYDNVLKCAEKCGAEIQPYLQRRLDIELEICERRREEFRLVEPCEKQQDGDRIGRCISACHYPSDTSLVIVNLTAYNPQLNSDAERCSSVKCVLKCSISSLNNDCPGSGAIFKKVVRTAVSINLEHINEYIKNSTEFKDTENLVASTDPECRFFVDLDKFDSMYPDDESGAGMPTEVANVEEVAPTTPESNPGNTNIKPVFGEPDDKMSTRIVEIAIEPETVTPVTSTNDDTLYYFSSATEGAETTVTSIPAIPDVPGMDDGDQAIPDSVPGTQNNDEKTQQNVEPSQDVLPAADAPNFTPADTKESGETTVDLSQNTIHISDDEAEKNKNVLENVARPISGAPRQPLDFFLLITLFYAILFLRT</sequence>
<evidence type="ECO:0000313" key="4">
    <source>
        <dbReference type="WBParaSite" id="EVEC_0001183201-mRNA-1"/>
    </source>
</evidence>
<reference evidence="4" key="1">
    <citation type="submission" date="2017-02" db="UniProtKB">
        <authorList>
            <consortium name="WormBaseParasite"/>
        </authorList>
    </citation>
    <scope>IDENTIFICATION</scope>
</reference>
<feature type="compositionally biased region" description="Polar residues" evidence="1">
    <location>
        <begin position="277"/>
        <end position="292"/>
    </location>
</feature>
<name>A0A0N4VLR4_ENTVE</name>
<gene>
    <name evidence="2" type="ORF">EVEC_LOCUS11110</name>
</gene>
<keyword evidence="3" id="KW-1185">Reference proteome</keyword>
<dbReference type="STRING" id="51028.A0A0N4VLR4"/>
<accession>A0A0N4VLR4</accession>
<protein>
    <submittedName>
        <fullName evidence="4">CPG4 domain-containing protein</fullName>
    </submittedName>
</protein>
<evidence type="ECO:0000256" key="1">
    <source>
        <dbReference type="SAM" id="MobiDB-lite"/>
    </source>
</evidence>
<feature type="compositionally biased region" description="Polar residues" evidence="1">
    <location>
        <begin position="193"/>
        <end position="203"/>
    </location>
</feature>
<feature type="region of interest" description="Disordered" evidence="1">
    <location>
        <begin position="190"/>
        <end position="210"/>
    </location>
</feature>
<dbReference type="EMBL" id="UXUI01011588">
    <property type="protein sequence ID" value="VDD96359.1"/>
    <property type="molecule type" value="Genomic_DNA"/>
</dbReference>
<dbReference type="OrthoDB" id="5826293at2759"/>
<dbReference type="Proteomes" id="UP000274131">
    <property type="component" value="Unassembled WGS sequence"/>
</dbReference>
<feature type="region of interest" description="Disordered" evidence="1">
    <location>
        <begin position="252"/>
        <end position="318"/>
    </location>
</feature>
<dbReference type="AlphaFoldDB" id="A0A0N4VLR4"/>
<proteinExistence type="predicted"/>
<organism evidence="4">
    <name type="scientific">Enterobius vermicularis</name>
    <name type="common">Human pinworm</name>
    <dbReference type="NCBI Taxonomy" id="51028"/>
    <lineage>
        <taxon>Eukaryota</taxon>
        <taxon>Metazoa</taxon>
        <taxon>Ecdysozoa</taxon>
        <taxon>Nematoda</taxon>
        <taxon>Chromadorea</taxon>
        <taxon>Rhabditida</taxon>
        <taxon>Spirurina</taxon>
        <taxon>Oxyuridomorpha</taxon>
        <taxon>Oxyuroidea</taxon>
        <taxon>Oxyuridae</taxon>
        <taxon>Enterobius</taxon>
    </lineage>
</organism>
<dbReference type="WBParaSite" id="EVEC_0001183201-mRNA-1">
    <property type="protein sequence ID" value="EVEC_0001183201-mRNA-1"/>
    <property type="gene ID" value="EVEC_0001183201"/>
</dbReference>
<evidence type="ECO:0000313" key="3">
    <source>
        <dbReference type="Proteomes" id="UP000274131"/>
    </source>
</evidence>